<accession>A0A849KXZ3</accession>
<evidence type="ECO:0000313" key="3">
    <source>
        <dbReference type="Proteomes" id="UP000574931"/>
    </source>
</evidence>
<dbReference type="AlphaFoldDB" id="A0A849KXZ3"/>
<dbReference type="Proteomes" id="UP000574931">
    <property type="component" value="Unassembled WGS sequence"/>
</dbReference>
<sequence length="69" mass="7551">VDAELADGLNGAEESRRFPELGFQQVYLATGHDAARFASFTHLRAIVGKEPPWREKSMPAPRPASEEAA</sequence>
<proteinExistence type="predicted"/>
<reference evidence="2 3" key="1">
    <citation type="submission" date="2020-05" db="EMBL/GenBank/DDBJ databases">
        <title>Draft Genome Sequence of Ochrobactrum soli Isolated from Stable Fly Gut.</title>
        <authorList>
            <person name="Pileggi M.T."/>
            <person name="Vazhakkala L.J."/>
            <person name="Wong C.N."/>
        </authorList>
    </citation>
    <scope>NUCLEOTIDE SEQUENCE [LARGE SCALE GENOMIC DNA]</scope>
    <source>
        <strain evidence="2 3">MTP-C0764</strain>
    </source>
</reference>
<keyword evidence="3" id="KW-1185">Reference proteome</keyword>
<gene>
    <name evidence="2" type="ORF">HKX02_26025</name>
</gene>
<protein>
    <submittedName>
        <fullName evidence="2">Uncharacterized protein</fullName>
    </submittedName>
</protein>
<organism evidence="2 3">
    <name type="scientific">Ochrobactrum soli</name>
    <dbReference type="NCBI Taxonomy" id="2448455"/>
    <lineage>
        <taxon>Bacteria</taxon>
        <taxon>Pseudomonadati</taxon>
        <taxon>Pseudomonadota</taxon>
        <taxon>Alphaproteobacteria</taxon>
        <taxon>Hyphomicrobiales</taxon>
        <taxon>Brucellaceae</taxon>
        <taxon>Brucella/Ochrobactrum group</taxon>
        <taxon>Ochrobactrum</taxon>
    </lineage>
</organism>
<dbReference type="RefSeq" id="WP_171320021.1">
    <property type="nucleotide sequence ID" value="NZ_JABFCY010000093.1"/>
</dbReference>
<name>A0A849KXZ3_9HYPH</name>
<dbReference type="EMBL" id="JABFCY010000093">
    <property type="protein sequence ID" value="NNU63678.1"/>
    <property type="molecule type" value="Genomic_DNA"/>
</dbReference>
<comment type="caution">
    <text evidence="2">The sequence shown here is derived from an EMBL/GenBank/DDBJ whole genome shotgun (WGS) entry which is preliminary data.</text>
</comment>
<evidence type="ECO:0000256" key="1">
    <source>
        <dbReference type="SAM" id="MobiDB-lite"/>
    </source>
</evidence>
<evidence type="ECO:0000313" key="2">
    <source>
        <dbReference type="EMBL" id="NNU63678.1"/>
    </source>
</evidence>
<feature type="region of interest" description="Disordered" evidence="1">
    <location>
        <begin position="49"/>
        <end position="69"/>
    </location>
</feature>
<feature type="non-terminal residue" evidence="2">
    <location>
        <position position="1"/>
    </location>
</feature>